<evidence type="ECO:0000259" key="1">
    <source>
        <dbReference type="Pfam" id="PF14216"/>
    </source>
</evidence>
<name>A0A1S1R1Q8_9ACTN</name>
<evidence type="ECO:0000313" key="2">
    <source>
        <dbReference type="EMBL" id="OHV39651.1"/>
    </source>
</evidence>
<protein>
    <recommendedName>
        <fullName evidence="1">DUF4326 domain-containing protein</fullName>
    </recommendedName>
</protein>
<sequence length="112" mass="12284">MTTTPARIRLSRAPGWRMPTGAEKVDRTTPWGNPFDHRECGRADAIRRYAAWLAGEGPDKLPGGRRVGMVSRSWVLDHLPDLAGHQLACWCPLDEPCHADVLARLATESAGA</sequence>
<organism evidence="2 3">
    <name type="scientific">Parafrankia soli</name>
    <dbReference type="NCBI Taxonomy" id="2599596"/>
    <lineage>
        <taxon>Bacteria</taxon>
        <taxon>Bacillati</taxon>
        <taxon>Actinomycetota</taxon>
        <taxon>Actinomycetes</taxon>
        <taxon>Frankiales</taxon>
        <taxon>Frankiaceae</taxon>
        <taxon>Parafrankia</taxon>
    </lineage>
</organism>
<dbReference type="Proteomes" id="UP000179769">
    <property type="component" value="Unassembled WGS sequence"/>
</dbReference>
<dbReference type="AlphaFoldDB" id="A0A1S1R1Q8"/>
<gene>
    <name evidence="2" type="ORF">BBK14_32870</name>
</gene>
<dbReference type="Pfam" id="PF14216">
    <property type="entry name" value="DUF4326"/>
    <property type="match status" value="1"/>
</dbReference>
<keyword evidence="3" id="KW-1185">Reference proteome</keyword>
<dbReference type="RefSeq" id="WP_071061197.1">
    <property type="nucleotide sequence ID" value="NZ_MAXA01000092.1"/>
</dbReference>
<comment type="caution">
    <text evidence="2">The sequence shown here is derived from an EMBL/GenBank/DDBJ whole genome shotgun (WGS) entry which is preliminary data.</text>
</comment>
<feature type="domain" description="DUF4326" evidence="1">
    <location>
        <begin position="12"/>
        <end position="103"/>
    </location>
</feature>
<dbReference type="OrthoDB" id="3483205at2"/>
<evidence type="ECO:0000313" key="3">
    <source>
        <dbReference type="Proteomes" id="UP000179769"/>
    </source>
</evidence>
<proteinExistence type="predicted"/>
<dbReference type="InterPro" id="IPR025475">
    <property type="entry name" value="DUF4326"/>
</dbReference>
<reference evidence="3" key="1">
    <citation type="submission" date="2016-07" db="EMBL/GenBank/DDBJ databases">
        <title>Frankia sp. NRRL B-16219 Genome sequencing.</title>
        <authorList>
            <person name="Ghodhbane-Gtari F."/>
            <person name="Swanson E."/>
            <person name="Gueddou A."/>
            <person name="Louati M."/>
            <person name="Nouioui I."/>
            <person name="Hezbri K."/>
            <person name="Abebe-Akele F."/>
            <person name="Simpson S."/>
            <person name="Morris K."/>
            <person name="Thomas K."/>
            <person name="Gtari M."/>
            <person name="Tisa L.S."/>
        </authorList>
    </citation>
    <scope>NUCLEOTIDE SEQUENCE [LARGE SCALE GENOMIC DNA]</scope>
    <source>
        <strain evidence="3">NRRL B-16219</strain>
    </source>
</reference>
<accession>A0A1S1R1Q8</accession>
<dbReference type="EMBL" id="MAXA01000092">
    <property type="protein sequence ID" value="OHV39651.1"/>
    <property type="molecule type" value="Genomic_DNA"/>
</dbReference>